<dbReference type="RefSeq" id="WP_146566839.1">
    <property type="nucleotide sequence ID" value="NZ_VOHL01000002.1"/>
</dbReference>
<feature type="chain" id="PRO_5039399029" evidence="1">
    <location>
        <begin position="19"/>
        <end position="122"/>
    </location>
</feature>
<sequence>MKKIFSLMLLVVTLFVGACSSQTATKSTAEPLQRVQLIVTANNHTTDEQVEAKSNQTVMDVLKANYQVKEKDGFITAIDGVEQDVEAKKYWMFKINGELAPKAADQITVKDGDKIEFYQESY</sequence>
<evidence type="ECO:0000313" key="4">
    <source>
        <dbReference type="Proteomes" id="UP000317430"/>
    </source>
</evidence>
<organism evidence="3 4">
    <name type="scientific">Streptococcus cuniculipharyngis</name>
    <dbReference type="NCBI Taxonomy" id="1562651"/>
    <lineage>
        <taxon>Bacteria</taxon>
        <taxon>Bacillati</taxon>
        <taxon>Bacillota</taxon>
        <taxon>Bacilli</taxon>
        <taxon>Lactobacillales</taxon>
        <taxon>Streptococcaceae</taxon>
        <taxon>Streptococcus</taxon>
    </lineage>
</organism>
<dbReference type="AlphaFoldDB" id="A0A5C5SCP3"/>
<dbReference type="InterPro" id="IPR027954">
    <property type="entry name" value="Transcobalamin-like_C"/>
</dbReference>
<keyword evidence="4" id="KW-1185">Reference proteome</keyword>
<dbReference type="PROSITE" id="PS51257">
    <property type="entry name" value="PROKAR_LIPOPROTEIN"/>
    <property type="match status" value="1"/>
</dbReference>
<dbReference type="Pfam" id="PF14478">
    <property type="entry name" value="DUF4430"/>
    <property type="match status" value="1"/>
</dbReference>
<dbReference type="Proteomes" id="UP000317430">
    <property type="component" value="Unassembled WGS sequence"/>
</dbReference>
<dbReference type="Gene3D" id="2.170.130.30">
    <property type="match status" value="1"/>
</dbReference>
<keyword evidence="1" id="KW-0732">Signal</keyword>
<dbReference type="EMBL" id="VOHL01000002">
    <property type="protein sequence ID" value="TWS98052.1"/>
    <property type="molecule type" value="Genomic_DNA"/>
</dbReference>
<dbReference type="OrthoDB" id="2870483at2"/>
<name>A0A5C5SCP3_9STRE</name>
<gene>
    <name evidence="3" type="ORF">FRX57_03740</name>
</gene>
<reference evidence="3 4" key="1">
    <citation type="submission" date="2019-08" db="EMBL/GenBank/DDBJ databases">
        <authorList>
            <person name="Lei W."/>
        </authorList>
    </citation>
    <scope>NUCLEOTIDE SEQUENCE [LARGE SCALE GENOMIC DNA]</scope>
    <source>
        <strain evidence="3 4">CCUG 66496</strain>
    </source>
</reference>
<evidence type="ECO:0000256" key="1">
    <source>
        <dbReference type="SAM" id="SignalP"/>
    </source>
</evidence>
<proteinExistence type="predicted"/>
<comment type="caution">
    <text evidence="3">The sequence shown here is derived from an EMBL/GenBank/DDBJ whole genome shotgun (WGS) entry which is preliminary data.</text>
</comment>
<evidence type="ECO:0000313" key="3">
    <source>
        <dbReference type="EMBL" id="TWS98052.1"/>
    </source>
</evidence>
<feature type="domain" description="Transcobalamin-like C-terminal" evidence="2">
    <location>
        <begin position="56"/>
        <end position="120"/>
    </location>
</feature>
<evidence type="ECO:0000259" key="2">
    <source>
        <dbReference type="Pfam" id="PF14478"/>
    </source>
</evidence>
<protein>
    <submittedName>
        <fullName evidence="3">DUF4430 domain-containing protein</fullName>
    </submittedName>
</protein>
<feature type="signal peptide" evidence="1">
    <location>
        <begin position="1"/>
        <end position="18"/>
    </location>
</feature>
<accession>A0A5C5SCP3</accession>